<protein>
    <submittedName>
        <fullName evidence="1">Uncharacterized protein</fullName>
    </submittedName>
</protein>
<gene>
    <name evidence="1" type="ORF">SAMN04487992_1336</name>
</gene>
<sequence>MKVSQKIEFWNWLYSLGDKYLTEEVFDLLKTDFIYKNKEIVSELDGEKYIWNFESILIDLPIVNKYSFYSLIQLNGKGEFEENLYLKKNNDYYALGWIDCHNHEMVFRFEEFYLLMDFLKIKLSEKQFNTYFLFLARFVTLTNEECAEKLMTDAIKHYSNLLNTNEDKIYNIIKFSNYGNKIYGLDYVIKIKNIHSLNFPLRYTINEGILWKKSSENIYTLEGFGAHSMRSKHFNNGLNKPIDIYDIKINLDDYKFPNEIWSDMMKKLLTTMVTVAQLHNL</sequence>
<name>A0A1G7M7G6_9FLAO</name>
<dbReference type="AlphaFoldDB" id="A0A1G7M7G6"/>
<accession>A0A1G7M7G6</accession>
<evidence type="ECO:0000313" key="2">
    <source>
        <dbReference type="Proteomes" id="UP000182114"/>
    </source>
</evidence>
<dbReference type="Proteomes" id="UP000182114">
    <property type="component" value="Unassembled WGS sequence"/>
</dbReference>
<dbReference type="RefSeq" id="WP_074539621.1">
    <property type="nucleotide sequence ID" value="NZ_FNBD01000033.1"/>
</dbReference>
<organism evidence="1 2">
    <name type="scientific">Cellulophaga baltica</name>
    <dbReference type="NCBI Taxonomy" id="76594"/>
    <lineage>
        <taxon>Bacteria</taxon>
        <taxon>Pseudomonadati</taxon>
        <taxon>Bacteroidota</taxon>
        <taxon>Flavobacteriia</taxon>
        <taxon>Flavobacteriales</taxon>
        <taxon>Flavobacteriaceae</taxon>
        <taxon>Cellulophaga</taxon>
    </lineage>
</organism>
<evidence type="ECO:0000313" key="1">
    <source>
        <dbReference type="EMBL" id="SDF57606.1"/>
    </source>
</evidence>
<reference evidence="2" key="1">
    <citation type="submission" date="2016-10" db="EMBL/GenBank/DDBJ databases">
        <authorList>
            <person name="Varghese N."/>
            <person name="Submissions S."/>
        </authorList>
    </citation>
    <scope>NUCLEOTIDE SEQUENCE [LARGE SCALE GENOMIC DNA]</scope>
    <source>
        <strain evidence="2">DSM 24729</strain>
    </source>
</reference>
<proteinExistence type="predicted"/>
<keyword evidence="2" id="KW-1185">Reference proteome</keyword>
<dbReference type="EMBL" id="FNBD01000033">
    <property type="protein sequence ID" value="SDF57606.1"/>
    <property type="molecule type" value="Genomic_DNA"/>
</dbReference>